<gene>
    <name evidence="2" type="ORF">APLA_LOCUS3171</name>
</gene>
<dbReference type="AlphaFoldDB" id="A0A8S0Z3P0"/>
<dbReference type="Gene3D" id="3.15.10.30">
    <property type="entry name" value="Haemolymph juvenile hormone binding protein"/>
    <property type="match status" value="1"/>
</dbReference>
<keyword evidence="1" id="KW-0732">Signal</keyword>
<evidence type="ECO:0000256" key="1">
    <source>
        <dbReference type="SAM" id="SignalP"/>
    </source>
</evidence>
<dbReference type="InterPro" id="IPR038606">
    <property type="entry name" value="To_sf"/>
</dbReference>
<evidence type="ECO:0000313" key="3">
    <source>
        <dbReference type="Proteomes" id="UP000494106"/>
    </source>
</evidence>
<comment type="caution">
    <text evidence="2">The sequence shown here is derived from an EMBL/GenBank/DDBJ whole genome shotgun (WGS) entry which is preliminary data.</text>
</comment>
<dbReference type="Proteomes" id="UP000494106">
    <property type="component" value="Unassembled WGS sequence"/>
</dbReference>
<dbReference type="Pfam" id="PF06585">
    <property type="entry name" value="JHBP"/>
    <property type="match status" value="1"/>
</dbReference>
<dbReference type="EMBL" id="CADEBC010000232">
    <property type="protein sequence ID" value="CAB3226976.1"/>
    <property type="molecule type" value="Genomic_DNA"/>
</dbReference>
<accession>A0A8S0Z3P0</accession>
<feature type="chain" id="PRO_5035826778" evidence="1">
    <location>
        <begin position="24"/>
        <end position="259"/>
    </location>
</feature>
<feature type="signal peptide" evidence="1">
    <location>
        <begin position="1"/>
        <end position="23"/>
    </location>
</feature>
<proteinExistence type="predicted"/>
<sequence>MMSIYLTLFLICNVFMFGESTFADNLLKCKIKDKKCQMEFMQKIIVDISETGALEIGIPPTDPITLTNISVNVLNSIDITLKEGHAKGIKNCIIDRFEHSLENERAYLDMTCNITVKGKYKVFVSNNIFKDIFNGESLRGEGNGKVKIEKLKVKFDWSYSIQKRNGEIYIKCKADKTSYKYEIMGNMLFAADNLYIGDVESSKVVTGLLNENWKVLVVPFLQPFMDKAMEYSLDYLHKFFDNVPLKHYITDDLSAYARH</sequence>
<protein>
    <submittedName>
        <fullName evidence="2">Uncharacterized protein</fullName>
    </submittedName>
</protein>
<dbReference type="SMART" id="SM00700">
    <property type="entry name" value="JHBP"/>
    <property type="match status" value="1"/>
</dbReference>
<dbReference type="InterPro" id="IPR010562">
    <property type="entry name" value="Haemolymph_juvenile_hormone-bd"/>
</dbReference>
<name>A0A8S0Z3P0_ARCPL</name>
<organism evidence="2 3">
    <name type="scientific">Arctia plantaginis</name>
    <name type="common">Wood tiger moth</name>
    <name type="synonym">Phalaena plantaginis</name>
    <dbReference type="NCBI Taxonomy" id="874455"/>
    <lineage>
        <taxon>Eukaryota</taxon>
        <taxon>Metazoa</taxon>
        <taxon>Ecdysozoa</taxon>
        <taxon>Arthropoda</taxon>
        <taxon>Hexapoda</taxon>
        <taxon>Insecta</taxon>
        <taxon>Pterygota</taxon>
        <taxon>Neoptera</taxon>
        <taxon>Endopterygota</taxon>
        <taxon>Lepidoptera</taxon>
        <taxon>Glossata</taxon>
        <taxon>Ditrysia</taxon>
        <taxon>Noctuoidea</taxon>
        <taxon>Erebidae</taxon>
        <taxon>Arctiinae</taxon>
        <taxon>Arctia</taxon>
    </lineage>
</organism>
<dbReference type="PANTHER" id="PTHR11008">
    <property type="entry name" value="PROTEIN TAKEOUT-LIKE PROTEIN"/>
    <property type="match status" value="1"/>
</dbReference>
<dbReference type="GO" id="GO:0005615">
    <property type="term" value="C:extracellular space"/>
    <property type="evidence" value="ECO:0007669"/>
    <property type="project" value="TreeGrafter"/>
</dbReference>
<keyword evidence="3" id="KW-1185">Reference proteome</keyword>
<dbReference type="PANTHER" id="PTHR11008:SF32">
    <property type="entry name" value="CIRCADIAN CLOCK-CONTROLLED PROTEIN DAYWAKE-RELATED"/>
    <property type="match status" value="1"/>
</dbReference>
<reference evidence="2 3" key="1">
    <citation type="submission" date="2020-04" db="EMBL/GenBank/DDBJ databases">
        <authorList>
            <person name="Wallbank WR R."/>
            <person name="Pardo Diaz C."/>
            <person name="Kozak K."/>
            <person name="Martin S."/>
            <person name="Jiggins C."/>
            <person name="Moest M."/>
            <person name="Warren A I."/>
            <person name="Byers J.R.P. K."/>
            <person name="Montejo-Kovacevich G."/>
            <person name="Yen C E."/>
        </authorList>
    </citation>
    <scope>NUCLEOTIDE SEQUENCE [LARGE SCALE GENOMIC DNA]</scope>
</reference>
<dbReference type="OrthoDB" id="7457915at2759"/>
<evidence type="ECO:0000313" key="2">
    <source>
        <dbReference type="EMBL" id="CAB3226976.1"/>
    </source>
</evidence>